<dbReference type="Gene3D" id="3.40.50.1000">
    <property type="entry name" value="HAD superfamily/HAD-like"/>
    <property type="match status" value="1"/>
</dbReference>
<accession>X1GFP6</accession>
<gene>
    <name evidence="1" type="ORF">S03H2_34564</name>
</gene>
<proteinExistence type="predicted"/>
<dbReference type="EMBL" id="BARU01021101">
    <property type="protein sequence ID" value="GAH56731.1"/>
    <property type="molecule type" value="Genomic_DNA"/>
</dbReference>
<organism evidence="1">
    <name type="scientific">marine sediment metagenome</name>
    <dbReference type="NCBI Taxonomy" id="412755"/>
    <lineage>
        <taxon>unclassified sequences</taxon>
        <taxon>metagenomes</taxon>
        <taxon>ecological metagenomes</taxon>
    </lineage>
</organism>
<sequence>MVIHAKWVGIDFGQTLMDSSPERTYWMIGDTSKELGEPELVEERCYRWRVMKEKYGTWPVIKEKHRPEIVSYVFDDRPGAREIFPAIEQKYITVADGAIDAVKYLRDQGIEVSIIAELKRTLGPIGTDMVSKFLVNQNVLEYFDELITPQGKVNLRDGSVDLSYKGFSKEEGNLYDVLAKDLLKRGIKTSEAVMVGDKEWSDLTPAQKRGFKAVHYMGYVYHAPSNADFKIRHFSELKEIIRGVTG</sequence>
<name>X1GFP6_9ZZZZ</name>
<protein>
    <recommendedName>
        <fullName evidence="2">HAD family hydrolase</fullName>
    </recommendedName>
</protein>
<reference evidence="1" key="1">
    <citation type="journal article" date="2014" name="Front. Microbiol.">
        <title>High frequency of phylogenetically diverse reductive dehalogenase-homologous genes in deep subseafloor sedimentary metagenomes.</title>
        <authorList>
            <person name="Kawai M."/>
            <person name="Futagami T."/>
            <person name="Toyoda A."/>
            <person name="Takaki Y."/>
            <person name="Nishi S."/>
            <person name="Hori S."/>
            <person name="Arai W."/>
            <person name="Tsubouchi T."/>
            <person name="Morono Y."/>
            <person name="Uchiyama I."/>
            <person name="Ito T."/>
            <person name="Fujiyama A."/>
            <person name="Inagaki F."/>
            <person name="Takami H."/>
        </authorList>
    </citation>
    <scope>NUCLEOTIDE SEQUENCE</scope>
    <source>
        <strain evidence="1">Expedition CK06-06</strain>
    </source>
</reference>
<evidence type="ECO:0008006" key="2">
    <source>
        <dbReference type="Google" id="ProtNLM"/>
    </source>
</evidence>
<comment type="caution">
    <text evidence="1">The sequence shown here is derived from an EMBL/GenBank/DDBJ whole genome shotgun (WGS) entry which is preliminary data.</text>
</comment>
<dbReference type="AlphaFoldDB" id="X1GFP6"/>
<dbReference type="InterPro" id="IPR036412">
    <property type="entry name" value="HAD-like_sf"/>
</dbReference>
<dbReference type="SUPFAM" id="SSF56784">
    <property type="entry name" value="HAD-like"/>
    <property type="match status" value="1"/>
</dbReference>
<evidence type="ECO:0000313" key="1">
    <source>
        <dbReference type="EMBL" id="GAH56731.1"/>
    </source>
</evidence>
<dbReference type="InterPro" id="IPR023214">
    <property type="entry name" value="HAD_sf"/>
</dbReference>